<feature type="non-terminal residue" evidence="1">
    <location>
        <position position="292"/>
    </location>
</feature>
<gene>
    <name evidence="1" type="primary">ORF61396</name>
</gene>
<name>A0A0B6ZH92_9EUPU</name>
<feature type="non-terminal residue" evidence="1">
    <location>
        <position position="1"/>
    </location>
</feature>
<sequence>VSTDHHTLATTEDNIDLDFQIKLEKDTSSSDGEVQITDHNDKTVDLNLCQVEQELGGDICQNSVDNQNNVDNQNSVDNQTNVDNTLTSQLVYEGSLSTVIKEQLSTVSCSIQDEQYADVGYQINEKLQVILDRLTPDGGIGKSDVEFSPITDVNVDSCSFSPSSTRHVFKGAATSSDQMMTSQETARTESAFNSQDTSLNSCREKELSGLKLVTDNADVGEINKDLLTSSVELRGINVPAADDEQNRHLSSDKNMLFACLMTSESIPASYQTCSPLGTDLLNMYAQQANCDC</sequence>
<reference evidence="1" key="1">
    <citation type="submission" date="2014-12" db="EMBL/GenBank/DDBJ databases">
        <title>Insight into the proteome of Arion vulgaris.</title>
        <authorList>
            <person name="Aradska J."/>
            <person name="Bulat T."/>
            <person name="Smidak R."/>
            <person name="Sarate P."/>
            <person name="Gangsoo J."/>
            <person name="Sialana F."/>
            <person name="Bilban M."/>
            <person name="Lubec G."/>
        </authorList>
    </citation>
    <scope>NUCLEOTIDE SEQUENCE</scope>
    <source>
        <tissue evidence="1">Skin</tissue>
    </source>
</reference>
<dbReference type="AlphaFoldDB" id="A0A0B6ZH92"/>
<organism evidence="1">
    <name type="scientific">Arion vulgaris</name>
    <dbReference type="NCBI Taxonomy" id="1028688"/>
    <lineage>
        <taxon>Eukaryota</taxon>
        <taxon>Metazoa</taxon>
        <taxon>Spiralia</taxon>
        <taxon>Lophotrochozoa</taxon>
        <taxon>Mollusca</taxon>
        <taxon>Gastropoda</taxon>
        <taxon>Heterobranchia</taxon>
        <taxon>Euthyneura</taxon>
        <taxon>Panpulmonata</taxon>
        <taxon>Eupulmonata</taxon>
        <taxon>Stylommatophora</taxon>
        <taxon>Helicina</taxon>
        <taxon>Arionoidea</taxon>
        <taxon>Arionidae</taxon>
        <taxon>Arion</taxon>
    </lineage>
</organism>
<evidence type="ECO:0000313" key="1">
    <source>
        <dbReference type="EMBL" id="CEK67115.1"/>
    </source>
</evidence>
<dbReference type="EMBL" id="HACG01020250">
    <property type="protein sequence ID" value="CEK67115.1"/>
    <property type="molecule type" value="Transcribed_RNA"/>
</dbReference>
<protein>
    <submittedName>
        <fullName evidence="1">Uncharacterized protein</fullName>
    </submittedName>
</protein>
<accession>A0A0B6ZH92</accession>
<proteinExistence type="predicted"/>